<evidence type="ECO:0000313" key="10">
    <source>
        <dbReference type="EMBL" id="APB00298.1"/>
    </source>
</evidence>
<dbReference type="RefSeq" id="WP_071344407.1">
    <property type="nucleotide sequence ID" value="NZ_CP017839.1"/>
</dbReference>
<evidence type="ECO:0000256" key="3">
    <source>
        <dbReference type="ARBA" id="ARBA00022723"/>
    </source>
</evidence>
<evidence type="ECO:0000256" key="8">
    <source>
        <dbReference type="RuleBase" id="RU000461"/>
    </source>
</evidence>
<dbReference type="InterPro" id="IPR050196">
    <property type="entry name" value="Cytochrome_P450_Monoox"/>
</dbReference>
<dbReference type="PANTHER" id="PTHR24291">
    <property type="entry name" value="CYTOCHROME P450 FAMILY 4"/>
    <property type="match status" value="1"/>
</dbReference>
<dbReference type="Proteomes" id="UP000180166">
    <property type="component" value="Chromosome"/>
</dbReference>
<dbReference type="Gene3D" id="1.10.630.10">
    <property type="entry name" value="Cytochrome P450"/>
    <property type="match status" value="1"/>
</dbReference>
<dbReference type="InterPro" id="IPR017972">
    <property type="entry name" value="Cyt_P450_CS"/>
</dbReference>
<dbReference type="GO" id="GO:0004497">
    <property type="term" value="F:monooxygenase activity"/>
    <property type="evidence" value="ECO:0007669"/>
    <property type="project" value="UniProtKB-KW"/>
</dbReference>
<keyword evidence="2 7" id="KW-0349">Heme</keyword>
<dbReference type="EC" id="1.14.13.133" evidence="10"/>
<dbReference type="SUPFAM" id="SSF48264">
    <property type="entry name" value="Cytochrome P450"/>
    <property type="match status" value="1"/>
</dbReference>
<dbReference type="CDD" id="cd20620">
    <property type="entry name" value="CYP132-like"/>
    <property type="match status" value="1"/>
</dbReference>
<dbReference type="PROSITE" id="PS00086">
    <property type="entry name" value="CYTOCHROME_P450"/>
    <property type="match status" value="1"/>
</dbReference>
<protein>
    <submittedName>
        <fullName evidence="10">Pentalenene oxygenase</fullName>
        <ecNumber evidence="10">1.14.13.133</ecNumber>
    </submittedName>
</protein>
<dbReference type="KEGG" id="nsr:NS506_06262"/>
<evidence type="ECO:0000256" key="9">
    <source>
        <dbReference type="SAM" id="MobiDB-lite"/>
    </source>
</evidence>
<dbReference type="EMBL" id="CP017839">
    <property type="protein sequence ID" value="APB00298.1"/>
    <property type="molecule type" value="Genomic_DNA"/>
</dbReference>
<organism evidence="10 11">
    <name type="scientific">Nocardia seriolae</name>
    <dbReference type="NCBI Taxonomy" id="37332"/>
    <lineage>
        <taxon>Bacteria</taxon>
        <taxon>Bacillati</taxon>
        <taxon>Actinomycetota</taxon>
        <taxon>Actinomycetes</taxon>
        <taxon>Mycobacteriales</taxon>
        <taxon>Nocardiaceae</taxon>
        <taxon>Nocardia</taxon>
    </lineage>
</organism>
<dbReference type="PANTHER" id="PTHR24291:SF50">
    <property type="entry name" value="BIFUNCTIONAL ALBAFLAVENONE MONOOXYGENASE_TERPENE SYNTHASE"/>
    <property type="match status" value="1"/>
</dbReference>
<evidence type="ECO:0000256" key="5">
    <source>
        <dbReference type="ARBA" id="ARBA00023004"/>
    </source>
</evidence>
<evidence type="ECO:0000256" key="1">
    <source>
        <dbReference type="ARBA" id="ARBA00010617"/>
    </source>
</evidence>
<gene>
    <name evidence="10" type="ORF">NS506_06262</name>
</gene>
<dbReference type="GO" id="GO:0046872">
    <property type="term" value="F:metal ion binding"/>
    <property type="evidence" value="ECO:0007669"/>
    <property type="project" value="UniProtKB-KW"/>
</dbReference>
<proteinExistence type="inferred from homology"/>
<dbReference type="Pfam" id="PF00067">
    <property type="entry name" value="p450"/>
    <property type="match status" value="1"/>
</dbReference>
<dbReference type="InterPro" id="IPR036396">
    <property type="entry name" value="Cyt_P450_sf"/>
</dbReference>
<evidence type="ECO:0000256" key="6">
    <source>
        <dbReference type="ARBA" id="ARBA00023033"/>
    </source>
</evidence>
<evidence type="ECO:0000256" key="2">
    <source>
        <dbReference type="ARBA" id="ARBA00022617"/>
    </source>
</evidence>
<evidence type="ECO:0000313" key="11">
    <source>
        <dbReference type="Proteomes" id="UP000180166"/>
    </source>
</evidence>
<comment type="similarity">
    <text evidence="1 8">Belongs to the cytochrome P450 family.</text>
</comment>
<feature type="binding site" description="axial binding residue" evidence="7">
    <location>
        <position position="412"/>
    </location>
    <ligand>
        <name>heme</name>
        <dbReference type="ChEBI" id="CHEBI:30413"/>
    </ligand>
    <ligandPart>
        <name>Fe</name>
        <dbReference type="ChEBI" id="CHEBI:18248"/>
    </ligandPart>
</feature>
<evidence type="ECO:0000256" key="7">
    <source>
        <dbReference type="PIRSR" id="PIRSR602401-1"/>
    </source>
</evidence>
<sequence>MAAIVTPTSRTVAPTSHRLPPGPLGAHRIPRHVAALRTDAAGLFARLRRDYGDTVRLPLGLLTATLAFHPDAIKHVLQDNNANYVRGPGYERFRLFMGDGLLTTDGDAWRERRRTVNPLFHRSAVEGMVDTMASATAVVLDRWERHGRSGYTGDVLPAMMRITLGALGRIMFDADLDGDRRRVGAAMETAVEAMVFRGTVPELLPPWVPFPSNLRIARARADLYAVLGRAVAAHRTGAGAGRPDLITLLLTAAESPDGPALTDADVRDELMTVFMAGHETTGTGLAWALHELAHAPVAQERMREEADRVFGGRAPVAADLPQLTYTGMAVEESLRLHPPIWVYPRASRAADELGGWHVPAGECVFLSPYVTHRHPDYWVTPERFDPERFTETAKRNRPRYTYFPFGGGQRKCVGEAMATTQMRLTLAMLVSRFTIHPAGPGDPALRTAVSLRPVGGLPLRIVPRHS</sequence>
<accession>A0ABC8B235</accession>
<dbReference type="InterPro" id="IPR002401">
    <property type="entry name" value="Cyt_P450_E_grp-I"/>
</dbReference>
<keyword evidence="3 7" id="KW-0479">Metal-binding</keyword>
<dbReference type="PRINTS" id="PR00463">
    <property type="entry name" value="EP450I"/>
</dbReference>
<feature type="region of interest" description="Disordered" evidence="9">
    <location>
        <begin position="1"/>
        <end position="26"/>
    </location>
</feature>
<name>A0ABC8B235_9NOCA</name>
<feature type="compositionally biased region" description="Polar residues" evidence="9">
    <location>
        <begin position="1"/>
        <end position="14"/>
    </location>
</feature>
<evidence type="ECO:0000256" key="4">
    <source>
        <dbReference type="ARBA" id="ARBA00023002"/>
    </source>
</evidence>
<keyword evidence="4 8" id="KW-0560">Oxidoreductase</keyword>
<dbReference type="InterPro" id="IPR001128">
    <property type="entry name" value="Cyt_P450"/>
</dbReference>
<keyword evidence="5 7" id="KW-0408">Iron</keyword>
<reference evidence="10 11" key="1">
    <citation type="submission" date="2016-10" db="EMBL/GenBank/DDBJ databases">
        <title>Genome sequence of Nocardia seriolae strain EM150506, isolated from Anguila japonica.</title>
        <authorList>
            <person name="Han H.-J."/>
        </authorList>
    </citation>
    <scope>NUCLEOTIDE SEQUENCE [LARGE SCALE GENOMIC DNA]</scope>
    <source>
        <strain evidence="10 11">EM150506</strain>
    </source>
</reference>
<dbReference type="AlphaFoldDB" id="A0ABC8B235"/>
<keyword evidence="6 8" id="KW-0503">Monooxygenase</keyword>
<comment type="cofactor">
    <cofactor evidence="7">
        <name>heme</name>
        <dbReference type="ChEBI" id="CHEBI:30413"/>
    </cofactor>
</comment>
<dbReference type="PRINTS" id="PR00385">
    <property type="entry name" value="P450"/>
</dbReference>